<keyword evidence="3" id="KW-1185">Reference proteome</keyword>
<dbReference type="SUPFAM" id="SSF81301">
    <property type="entry name" value="Nucleotidyltransferase"/>
    <property type="match status" value="1"/>
</dbReference>
<dbReference type="Proteomes" id="UP001565927">
    <property type="component" value="Unassembled WGS sequence"/>
</dbReference>
<evidence type="ECO:0000259" key="1">
    <source>
        <dbReference type="Pfam" id="PF01909"/>
    </source>
</evidence>
<name>A0ABV4H4D0_9ACTN</name>
<evidence type="ECO:0000313" key="3">
    <source>
        <dbReference type="Proteomes" id="UP001565927"/>
    </source>
</evidence>
<proteinExistence type="predicted"/>
<sequence length="150" mass="15552">MTAQDAGPAVLYALNRRHVLADAVLAAVGSSAAVEAFLVEQLATWEPPARAVVIFGSWARGEAGPDSDLDLLLVRDDTVDADGAWGDQAHATGQALEALTGNAVQFVQVTDSQLATAVREDQPLIAGLRRDGRVLVGPSLRTLLTVGAAA</sequence>
<dbReference type="InterPro" id="IPR002934">
    <property type="entry name" value="Polymerase_NTP_transf_dom"/>
</dbReference>
<protein>
    <submittedName>
        <fullName evidence="2">Nucleotidyltransferase domain-containing protein</fullName>
    </submittedName>
</protein>
<organism evidence="2 3">
    <name type="scientific">Kineococcus halophytocola</name>
    <dbReference type="NCBI Taxonomy" id="3234027"/>
    <lineage>
        <taxon>Bacteria</taxon>
        <taxon>Bacillati</taxon>
        <taxon>Actinomycetota</taxon>
        <taxon>Actinomycetes</taxon>
        <taxon>Kineosporiales</taxon>
        <taxon>Kineosporiaceae</taxon>
        <taxon>Kineococcus</taxon>
    </lineage>
</organism>
<gene>
    <name evidence="2" type="ORF">AB2L27_16820</name>
</gene>
<evidence type="ECO:0000313" key="2">
    <source>
        <dbReference type="EMBL" id="MEZ0166427.1"/>
    </source>
</evidence>
<comment type="caution">
    <text evidence="2">The sequence shown here is derived from an EMBL/GenBank/DDBJ whole genome shotgun (WGS) entry which is preliminary data.</text>
</comment>
<dbReference type="CDD" id="cd05403">
    <property type="entry name" value="NT_KNTase_like"/>
    <property type="match status" value="1"/>
</dbReference>
<feature type="domain" description="Polymerase nucleotidyl transferase" evidence="1">
    <location>
        <begin position="50"/>
        <end position="81"/>
    </location>
</feature>
<dbReference type="RefSeq" id="WP_370442644.1">
    <property type="nucleotide sequence ID" value="NZ_JBGFTU010000021.1"/>
</dbReference>
<accession>A0ABV4H4D0</accession>
<dbReference type="Gene3D" id="3.30.460.10">
    <property type="entry name" value="Beta Polymerase, domain 2"/>
    <property type="match status" value="1"/>
</dbReference>
<dbReference type="EMBL" id="JBGFTU010000021">
    <property type="protein sequence ID" value="MEZ0166427.1"/>
    <property type="molecule type" value="Genomic_DNA"/>
</dbReference>
<dbReference type="InterPro" id="IPR043519">
    <property type="entry name" value="NT_sf"/>
</dbReference>
<reference evidence="2 3" key="1">
    <citation type="submission" date="2024-07" db="EMBL/GenBank/DDBJ databases">
        <authorList>
            <person name="Thanompreechachai J."/>
            <person name="Duangmal K."/>
        </authorList>
    </citation>
    <scope>NUCLEOTIDE SEQUENCE [LARGE SCALE GENOMIC DNA]</scope>
    <source>
        <strain evidence="2 3">LSe6-4</strain>
    </source>
</reference>
<dbReference type="Pfam" id="PF01909">
    <property type="entry name" value="NTP_transf_2"/>
    <property type="match status" value="1"/>
</dbReference>